<protein>
    <submittedName>
        <fullName evidence="1">Uncharacterized protein</fullName>
    </submittedName>
</protein>
<feature type="non-terminal residue" evidence="1">
    <location>
        <position position="1"/>
    </location>
</feature>
<dbReference type="AlphaFoldDB" id="A0A843V020"/>
<reference evidence="1" key="1">
    <citation type="submission" date="2017-07" db="EMBL/GenBank/DDBJ databases">
        <title>Taro Niue Genome Assembly and Annotation.</title>
        <authorList>
            <person name="Atibalentja N."/>
            <person name="Keating K."/>
            <person name="Fields C.J."/>
        </authorList>
    </citation>
    <scope>NUCLEOTIDE SEQUENCE</scope>
    <source>
        <strain evidence="1">Niue_2</strain>
        <tissue evidence="1">Leaf</tissue>
    </source>
</reference>
<gene>
    <name evidence="1" type="ORF">Taro_024339</name>
</gene>
<name>A0A843V020_COLES</name>
<sequence>CSVCRVASLIECCNTCLWLLSAWRWLVVSSGEVLPEFFSVGSGGKLFAVVLNGVFVISGGGSSQEYSVFASGHRCVASVVQSVSLVELHSVFSAVLVDFVCPQGAGGLLRFLTPGVLSQMVVW</sequence>
<dbReference type="Proteomes" id="UP000652761">
    <property type="component" value="Unassembled WGS sequence"/>
</dbReference>
<organism evidence="1 2">
    <name type="scientific">Colocasia esculenta</name>
    <name type="common">Wild taro</name>
    <name type="synonym">Arum esculentum</name>
    <dbReference type="NCBI Taxonomy" id="4460"/>
    <lineage>
        <taxon>Eukaryota</taxon>
        <taxon>Viridiplantae</taxon>
        <taxon>Streptophyta</taxon>
        <taxon>Embryophyta</taxon>
        <taxon>Tracheophyta</taxon>
        <taxon>Spermatophyta</taxon>
        <taxon>Magnoliopsida</taxon>
        <taxon>Liliopsida</taxon>
        <taxon>Araceae</taxon>
        <taxon>Aroideae</taxon>
        <taxon>Colocasieae</taxon>
        <taxon>Colocasia</taxon>
    </lineage>
</organism>
<proteinExistence type="predicted"/>
<comment type="caution">
    <text evidence="1">The sequence shown here is derived from an EMBL/GenBank/DDBJ whole genome shotgun (WGS) entry which is preliminary data.</text>
</comment>
<evidence type="ECO:0000313" key="1">
    <source>
        <dbReference type="EMBL" id="MQL91722.1"/>
    </source>
</evidence>
<evidence type="ECO:0000313" key="2">
    <source>
        <dbReference type="Proteomes" id="UP000652761"/>
    </source>
</evidence>
<dbReference type="EMBL" id="NMUH01001373">
    <property type="protein sequence ID" value="MQL91722.1"/>
    <property type="molecule type" value="Genomic_DNA"/>
</dbReference>
<keyword evidence="2" id="KW-1185">Reference proteome</keyword>
<accession>A0A843V020</accession>